<dbReference type="SUPFAM" id="SSF48452">
    <property type="entry name" value="TPR-like"/>
    <property type="match status" value="1"/>
</dbReference>
<dbReference type="Pfam" id="PF07980">
    <property type="entry name" value="SusD_RagB"/>
    <property type="match status" value="1"/>
</dbReference>
<sequence>MKKRYSIILFALAIAMAGCRKYVEIDQLSIRTLKYTSDYRNTLNNNNVLEGTFSYPILSGDDIEITDQVRQNALSSASADIFANVYTWASKYTSDTQSDGDWERQYKTIYVCNEVLQGVLTSQGGNETEKQTIYAEALVHRAYAYLILVNMYGKQYSSATAATDFGVPLLTTPNLYTKLSRTPVAEVYSQILKDLRTSISRLPAIADFNVRPSKAAAYALFSKTYLSMRDFNNAALYADSTLALQSGLIDLKAYENTPMTLPVRLVNPEVIFSKIANVVIPATSLSNDLLTSLGTTDLRYKIYTDVRSRFPGQFSTAFTGRASCKYLVNGEFVINNGPSVPEIMLIKAECLARAGQTADAMTVVNNLRIKRFNNANYAPLTASSAADALRIVVEEKRKELFGTGLRWFDQKRLMLDDAFTQTKTRNYKGTDYTLSPTSNRYIYPIGDKYILLNPELQQNPR</sequence>
<dbReference type="InterPro" id="IPR033985">
    <property type="entry name" value="SusD-like_N"/>
</dbReference>
<name>A0AAU7K0Q6_9SPHI</name>
<dbReference type="Pfam" id="PF14322">
    <property type="entry name" value="SusD-like_3"/>
    <property type="match status" value="1"/>
</dbReference>
<evidence type="ECO:0000256" key="5">
    <source>
        <dbReference type="ARBA" id="ARBA00023237"/>
    </source>
</evidence>
<dbReference type="InterPro" id="IPR012944">
    <property type="entry name" value="SusD_RagB_dom"/>
</dbReference>
<keyword evidence="4" id="KW-0472">Membrane</keyword>
<proteinExistence type="inferred from homology"/>
<gene>
    <name evidence="8" type="ORF">ABEG20_13340</name>
</gene>
<evidence type="ECO:0000259" key="6">
    <source>
        <dbReference type="Pfam" id="PF07980"/>
    </source>
</evidence>
<dbReference type="RefSeq" id="WP_406823833.1">
    <property type="nucleotide sequence ID" value="NZ_CP157485.1"/>
</dbReference>
<organism evidence="8">
    <name type="scientific">Pedobacter sp. KACC 23697</name>
    <dbReference type="NCBI Taxonomy" id="3149230"/>
    <lineage>
        <taxon>Bacteria</taxon>
        <taxon>Pseudomonadati</taxon>
        <taxon>Bacteroidota</taxon>
        <taxon>Sphingobacteriia</taxon>
        <taxon>Sphingobacteriales</taxon>
        <taxon>Sphingobacteriaceae</taxon>
        <taxon>Pedobacter</taxon>
    </lineage>
</organism>
<reference evidence="8" key="1">
    <citation type="submission" date="2024-05" db="EMBL/GenBank/DDBJ databases">
        <authorList>
            <person name="Kim S."/>
            <person name="Heo J."/>
            <person name="Choi H."/>
            <person name="Choi Y."/>
            <person name="Kwon S.-W."/>
            <person name="Kim Y."/>
        </authorList>
    </citation>
    <scope>NUCLEOTIDE SEQUENCE</scope>
    <source>
        <strain evidence="8">KACC 23697</strain>
    </source>
</reference>
<dbReference type="InterPro" id="IPR011990">
    <property type="entry name" value="TPR-like_helical_dom_sf"/>
</dbReference>
<evidence type="ECO:0000256" key="4">
    <source>
        <dbReference type="ARBA" id="ARBA00023136"/>
    </source>
</evidence>
<comment type="subcellular location">
    <subcellularLocation>
        <location evidence="1">Cell outer membrane</location>
    </subcellularLocation>
</comment>
<dbReference type="GO" id="GO:0009279">
    <property type="term" value="C:cell outer membrane"/>
    <property type="evidence" value="ECO:0007669"/>
    <property type="project" value="UniProtKB-SubCell"/>
</dbReference>
<evidence type="ECO:0000259" key="7">
    <source>
        <dbReference type="Pfam" id="PF14322"/>
    </source>
</evidence>
<accession>A0AAU7K0Q6</accession>
<protein>
    <submittedName>
        <fullName evidence="8">RagB/SusD family nutrient uptake outer membrane protein</fullName>
    </submittedName>
</protein>
<feature type="domain" description="SusD-like N-terminal" evidence="7">
    <location>
        <begin position="82"/>
        <end position="226"/>
    </location>
</feature>
<dbReference type="EMBL" id="CP157485">
    <property type="protein sequence ID" value="XBO46273.1"/>
    <property type="molecule type" value="Genomic_DNA"/>
</dbReference>
<dbReference type="AlphaFoldDB" id="A0AAU7K0Q6"/>
<dbReference type="Gene3D" id="1.25.40.390">
    <property type="match status" value="2"/>
</dbReference>
<keyword evidence="3" id="KW-0732">Signal</keyword>
<keyword evidence="5" id="KW-0998">Cell outer membrane</keyword>
<evidence type="ECO:0000256" key="3">
    <source>
        <dbReference type="ARBA" id="ARBA00022729"/>
    </source>
</evidence>
<comment type="similarity">
    <text evidence="2">Belongs to the SusD family.</text>
</comment>
<evidence type="ECO:0000313" key="8">
    <source>
        <dbReference type="EMBL" id="XBO46273.1"/>
    </source>
</evidence>
<evidence type="ECO:0000256" key="1">
    <source>
        <dbReference type="ARBA" id="ARBA00004442"/>
    </source>
</evidence>
<feature type="domain" description="RagB/SusD" evidence="6">
    <location>
        <begin position="342"/>
        <end position="460"/>
    </location>
</feature>
<dbReference type="PROSITE" id="PS51257">
    <property type="entry name" value="PROKAR_LIPOPROTEIN"/>
    <property type="match status" value="1"/>
</dbReference>
<evidence type="ECO:0000256" key="2">
    <source>
        <dbReference type="ARBA" id="ARBA00006275"/>
    </source>
</evidence>